<dbReference type="Proteomes" id="UP000004324">
    <property type="component" value="Unassembled WGS sequence"/>
</dbReference>
<proteinExistence type="predicted"/>
<organism evidence="1 2">
    <name type="scientific">Pelosinus fermentans B4</name>
    <dbReference type="NCBI Taxonomy" id="1149862"/>
    <lineage>
        <taxon>Bacteria</taxon>
        <taxon>Bacillati</taxon>
        <taxon>Bacillota</taxon>
        <taxon>Negativicutes</taxon>
        <taxon>Selenomonadales</taxon>
        <taxon>Sporomusaceae</taxon>
        <taxon>Pelosinus</taxon>
    </lineage>
</organism>
<reference evidence="1 2" key="1">
    <citation type="journal article" date="2012" name="J. Bacteriol.">
        <title>Draft Genome Sequences for Two Metal-Reducing Pelosinus fermentans Strains Isolated from a Cr(VI)-Contaminated Site and for Type Strain R7.</title>
        <authorList>
            <person name="Brown S.D."/>
            <person name="Podar M."/>
            <person name="Klingeman D.M."/>
            <person name="Johnson C.M."/>
            <person name="Yang Z.K."/>
            <person name="Utturkar S.M."/>
            <person name="Land M.L."/>
            <person name="Mosher J.J."/>
            <person name="Hurt R.A.Jr."/>
            <person name="Phelps T.J."/>
            <person name="Palumbo A.V."/>
            <person name="Arkin A.P."/>
            <person name="Hazen T.C."/>
            <person name="Elias D.A."/>
        </authorList>
    </citation>
    <scope>NUCLEOTIDE SEQUENCE [LARGE SCALE GENOMIC DNA]</scope>
    <source>
        <strain evidence="1 2">B4</strain>
    </source>
</reference>
<protein>
    <submittedName>
        <fullName evidence="1">Uncharacterized protein</fullName>
    </submittedName>
</protein>
<accession>I8RLM9</accession>
<dbReference type="AlphaFoldDB" id="I8RLM9"/>
<sequence length="41" mass="4759">MLKRVKCQQDLIIIEEKLPIINLLNRFRVASFLIDAVMGIC</sequence>
<evidence type="ECO:0000313" key="1">
    <source>
        <dbReference type="EMBL" id="EIW19550.1"/>
    </source>
</evidence>
<dbReference type="EMBL" id="AKVJ01000017">
    <property type="protein sequence ID" value="EIW19550.1"/>
    <property type="molecule type" value="Genomic_DNA"/>
</dbReference>
<gene>
    <name evidence="1" type="ORF">FB4_2733</name>
</gene>
<comment type="caution">
    <text evidence="1">The sequence shown here is derived from an EMBL/GenBank/DDBJ whole genome shotgun (WGS) entry which is preliminary data.</text>
</comment>
<keyword evidence="2" id="KW-1185">Reference proteome</keyword>
<name>I8RLM9_9FIRM</name>
<evidence type="ECO:0000313" key="2">
    <source>
        <dbReference type="Proteomes" id="UP000004324"/>
    </source>
</evidence>